<organism evidence="3 4">
    <name type="scientific">Folsomia candida</name>
    <name type="common">Springtail</name>
    <dbReference type="NCBI Taxonomy" id="158441"/>
    <lineage>
        <taxon>Eukaryota</taxon>
        <taxon>Metazoa</taxon>
        <taxon>Ecdysozoa</taxon>
        <taxon>Arthropoda</taxon>
        <taxon>Hexapoda</taxon>
        <taxon>Collembola</taxon>
        <taxon>Entomobryomorpha</taxon>
        <taxon>Isotomoidea</taxon>
        <taxon>Isotomidae</taxon>
        <taxon>Proisotominae</taxon>
        <taxon>Folsomia</taxon>
    </lineage>
</organism>
<feature type="transmembrane region" description="Helical" evidence="1">
    <location>
        <begin position="407"/>
        <end position="426"/>
    </location>
</feature>
<keyword evidence="4" id="KW-1185">Reference proteome</keyword>
<keyword evidence="1" id="KW-0472">Membrane</keyword>
<feature type="transmembrane region" description="Helical" evidence="1">
    <location>
        <begin position="640"/>
        <end position="660"/>
    </location>
</feature>
<comment type="caution">
    <text evidence="3">The sequence shown here is derived from an EMBL/GenBank/DDBJ whole genome shotgun (WGS) entry which is preliminary data.</text>
</comment>
<dbReference type="Proteomes" id="UP000198287">
    <property type="component" value="Unassembled WGS sequence"/>
</dbReference>
<dbReference type="EMBL" id="LNIX01000003">
    <property type="protein sequence ID" value="OXA57402.1"/>
    <property type="molecule type" value="Genomic_DNA"/>
</dbReference>
<feature type="signal peptide" evidence="2">
    <location>
        <begin position="1"/>
        <end position="17"/>
    </location>
</feature>
<evidence type="ECO:0000256" key="1">
    <source>
        <dbReference type="SAM" id="Phobius"/>
    </source>
</evidence>
<sequence>MLKQGFFALLFYTTSLAQSKIFKLDEPPIHTSCLINLITLSTSASSMRPFASIVHDNTNSIPRDGHLLWTITTNTSRHHNNPPIHPIEACVIMIIVEGDIADSNKLFDTFTNINQTFRVGSTFSVIIVRLDTHPDRIWNFPGLAFSIPKVFLHFLSIEKVYDGSLKNLKKFPHLFRCIICRRYNYWLFTDLKIEANIHTIDLKVLRHTWDATNFIALVVNRESIIQSYDFCLQSIQIRHAHLKQVRSEHIFCTLEFMLFEVLAKAYNFTPKYLQTYQKLHNYPTGWMIEAVGFEDYAYHQLNCLSFKGIYATKLLYCDFEKRGTIFGSSDDGLRGLMWFRPFGKWIWTVICVTFFFVTFILFCALLFHDALHWRERIWEHFWAVFFFSGVSALLGQETKWINSRVHVRFNLCLILSSMMYIISLCYQHFITSHIIAPDKVKPFQNLGKLMNAGYNVAIQKRESEINETLQNPKDDLIMTLMEPYVAKFMVSEKNKTSQSSWDKMTVVRKEGANESSFVYLREMFGNPGRKLAWLDRSTDGSGNTEGENLYSLSLLRYSVKDVKCFKVREEIMKISYFTYFAGPLRNYWKMNLRIFEEFGLPNFWINKHIYDRNLNFHNNYVRVNASDSNTKWNLVKLRNILSLWWLCGCILFLAVIVLTMERGWITKAIKV</sequence>
<accession>A0A226EIC9</accession>
<keyword evidence="2" id="KW-0732">Signal</keyword>
<feature type="transmembrane region" description="Helical" evidence="1">
    <location>
        <begin position="345"/>
        <end position="367"/>
    </location>
</feature>
<feature type="chain" id="PRO_5012782060" evidence="2">
    <location>
        <begin position="18"/>
        <end position="671"/>
    </location>
</feature>
<proteinExistence type="predicted"/>
<keyword evidence="1" id="KW-1133">Transmembrane helix</keyword>
<name>A0A226EIC9_FOLCA</name>
<dbReference type="AlphaFoldDB" id="A0A226EIC9"/>
<evidence type="ECO:0000313" key="3">
    <source>
        <dbReference type="EMBL" id="OXA57402.1"/>
    </source>
</evidence>
<gene>
    <name evidence="3" type="ORF">Fcan01_06587</name>
</gene>
<protein>
    <submittedName>
        <fullName evidence="3">Uncharacterized protein</fullName>
    </submittedName>
</protein>
<evidence type="ECO:0000313" key="4">
    <source>
        <dbReference type="Proteomes" id="UP000198287"/>
    </source>
</evidence>
<reference evidence="3 4" key="1">
    <citation type="submission" date="2015-12" db="EMBL/GenBank/DDBJ databases">
        <title>The genome of Folsomia candida.</title>
        <authorList>
            <person name="Faddeeva A."/>
            <person name="Derks M.F."/>
            <person name="Anvar Y."/>
            <person name="Smit S."/>
            <person name="Van Straalen N."/>
            <person name="Roelofs D."/>
        </authorList>
    </citation>
    <scope>NUCLEOTIDE SEQUENCE [LARGE SCALE GENOMIC DNA]</scope>
    <source>
        <strain evidence="3 4">VU population</strain>
        <tissue evidence="3">Whole body</tissue>
    </source>
</reference>
<keyword evidence="1" id="KW-0812">Transmembrane</keyword>
<evidence type="ECO:0000256" key="2">
    <source>
        <dbReference type="SAM" id="SignalP"/>
    </source>
</evidence>